<accession>A0A0S2DBH5</accession>
<evidence type="ECO:0000313" key="2">
    <source>
        <dbReference type="Proteomes" id="UP000061569"/>
    </source>
</evidence>
<dbReference type="PATRIC" id="fig|69.6.peg.380"/>
<organism evidence="1 2">
    <name type="scientific">Lysobacter enzymogenes</name>
    <dbReference type="NCBI Taxonomy" id="69"/>
    <lineage>
        <taxon>Bacteria</taxon>
        <taxon>Pseudomonadati</taxon>
        <taxon>Pseudomonadota</taxon>
        <taxon>Gammaproteobacteria</taxon>
        <taxon>Lysobacterales</taxon>
        <taxon>Lysobacteraceae</taxon>
        <taxon>Lysobacter</taxon>
    </lineage>
</organism>
<dbReference type="Proteomes" id="UP000061569">
    <property type="component" value="Chromosome"/>
</dbReference>
<dbReference type="AlphaFoldDB" id="A0A0S2DBH5"/>
<sequence length="50" mass="5821">MDFLRCRDCGCITHWVPRKKGRTSRGINARIFDPELVAQSKRIFRDGANK</sequence>
<evidence type="ECO:0000313" key="1">
    <source>
        <dbReference type="EMBL" id="ALN55741.1"/>
    </source>
</evidence>
<dbReference type="KEGG" id="lez:GLE_0383"/>
<gene>
    <name evidence="1" type="ORF">GLE_0383</name>
</gene>
<reference evidence="1 2" key="1">
    <citation type="submission" date="2015-11" db="EMBL/GenBank/DDBJ databases">
        <title>Genome sequences of Lysobacter enzymogenes strain C3 and Lysobacter antibioticus ATCC 29479.</title>
        <authorList>
            <person name="Kobayashi D.Y."/>
        </authorList>
    </citation>
    <scope>NUCLEOTIDE SEQUENCE [LARGE SCALE GENOMIC DNA]</scope>
    <source>
        <strain evidence="1 2">C3</strain>
    </source>
</reference>
<proteinExistence type="predicted"/>
<protein>
    <submittedName>
        <fullName evidence="1">Uncharacterized protein</fullName>
    </submittedName>
</protein>
<name>A0A0S2DBH5_LYSEN</name>
<dbReference type="EMBL" id="CP013140">
    <property type="protein sequence ID" value="ALN55741.1"/>
    <property type="molecule type" value="Genomic_DNA"/>
</dbReference>